<dbReference type="RefSeq" id="WP_014375120.1">
    <property type="nucleotide sequence ID" value="NC_016943.1"/>
</dbReference>
<dbReference type="GO" id="GO:0003677">
    <property type="term" value="F:DNA binding"/>
    <property type="evidence" value="ECO:0007669"/>
    <property type="project" value="InterPro"/>
</dbReference>
<dbReference type="EMBL" id="FO117623">
    <property type="protein sequence ID" value="CCG02223.1"/>
    <property type="molecule type" value="Genomic_DNA"/>
</dbReference>
<dbReference type="Pfam" id="PF13006">
    <property type="entry name" value="Nterm_IS4"/>
    <property type="match status" value="1"/>
</dbReference>
<accession>H6RIM9</accession>
<dbReference type="PANTHER" id="PTHR37529">
    <property type="entry name" value="TRANSPOSASE INSG FOR INSERTION SEQUENCE ELEMENT IS4-RELATED"/>
    <property type="match status" value="1"/>
</dbReference>
<dbReference type="eggNOG" id="COG3385">
    <property type="taxonomic scope" value="Bacteria"/>
</dbReference>
<sequence>MPVESDISQVVRVVNVAGGRFAPGHLGELTQIVPFEMVDAVLAKTGTVQQRVRDLPSRVVVYLLLSAVLFAECGYRQVWDRMTAALDGLPVPAPTPAALAAARRRIGAAPLRALFDLLRGPAAGPATKGVWWRGRLVTAIDGTTMCCPDTPANLVVYRKGGGHHGGTGYPMIRLLALVACGTRGLLATTFGTTGRGETGYATDLVPAMRAPMIVLADRNFAAADLLAQIADRGADLLVRVKTGRRLPVCARCADGSWLSRIGPLEVRVIRAEITITTPGGQRTEVYQLVTTVTDPDCPATELVRLYHERWEIETAYCELKQTIGDGRVLRARTPAGLEQEIYALLVAYQALRITIADATLTAPDVDPDRGSFTIALNTARDQLIKAAGVIAETTVDLLGGIGRQVLEHLLPDRRCRTSPRVVKRAISNYAPHTASGRLRGPSHKATISIDVLVHPDP</sequence>
<organism evidence="3 4">
    <name type="scientific">Blastococcus saxobsidens (strain DD2)</name>
    <dbReference type="NCBI Taxonomy" id="1146883"/>
    <lineage>
        <taxon>Bacteria</taxon>
        <taxon>Bacillati</taxon>
        <taxon>Actinomycetota</taxon>
        <taxon>Actinomycetes</taxon>
        <taxon>Geodermatophilales</taxon>
        <taxon>Geodermatophilaceae</taxon>
        <taxon>Blastococcus</taxon>
    </lineage>
</organism>
<feature type="domain" description="Transposase IS4-like" evidence="1">
    <location>
        <begin position="133"/>
        <end position="348"/>
    </location>
</feature>
<dbReference type="Pfam" id="PF01609">
    <property type="entry name" value="DDE_Tnp_1"/>
    <property type="match status" value="1"/>
</dbReference>
<dbReference type="NCBIfam" id="NF033592">
    <property type="entry name" value="transpos_IS4_1"/>
    <property type="match status" value="1"/>
</dbReference>
<protein>
    <submittedName>
        <fullName evidence="3">Transposase</fullName>
    </submittedName>
</protein>
<dbReference type="OrthoDB" id="477305at2"/>
<keyword evidence="4" id="KW-1185">Reference proteome</keyword>
<name>H6RIM9_BLASD</name>
<gene>
    <name evidence="3" type="ordered locus">BLASA_1285</name>
</gene>
<dbReference type="GO" id="GO:0004803">
    <property type="term" value="F:transposase activity"/>
    <property type="evidence" value="ECO:0007669"/>
    <property type="project" value="InterPro"/>
</dbReference>
<dbReference type="InterPro" id="IPR012337">
    <property type="entry name" value="RNaseH-like_sf"/>
</dbReference>
<evidence type="ECO:0000313" key="4">
    <source>
        <dbReference type="Proteomes" id="UP000007517"/>
    </source>
</evidence>
<dbReference type="InterPro" id="IPR002559">
    <property type="entry name" value="Transposase_11"/>
</dbReference>
<dbReference type="InterPro" id="IPR024473">
    <property type="entry name" value="Transposases_IS4_N"/>
</dbReference>
<evidence type="ECO:0000259" key="1">
    <source>
        <dbReference type="Pfam" id="PF01609"/>
    </source>
</evidence>
<dbReference type="KEGG" id="bsd:BLASA_1285"/>
<dbReference type="AlphaFoldDB" id="H6RIM9"/>
<dbReference type="SUPFAM" id="SSF53098">
    <property type="entry name" value="Ribonuclease H-like"/>
    <property type="match status" value="1"/>
</dbReference>
<reference evidence="3 4" key="1">
    <citation type="journal article" date="2012" name="J. Bacteriol.">
        <title>Genome Sequence of Blastococcus saxobsidens DD2, a Stone-Inhabiting Bacterium.</title>
        <authorList>
            <person name="Chouaia B."/>
            <person name="Crotti E."/>
            <person name="Brusetti L."/>
            <person name="Daffonchio D."/>
            <person name="Essoussi I."/>
            <person name="Nouioui I."/>
            <person name="Sbissi I."/>
            <person name="Ghodhbane-Gtari F."/>
            <person name="Gtari M."/>
            <person name="Vacherie B."/>
            <person name="Barbe V."/>
            <person name="Medigue C."/>
            <person name="Gury J."/>
            <person name="Pujic P."/>
            <person name="Normand P."/>
        </authorList>
    </citation>
    <scope>NUCLEOTIDE SEQUENCE [LARGE SCALE GENOMIC DNA]</scope>
    <source>
        <strain evidence="3 4">DD2</strain>
    </source>
</reference>
<dbReference type="InterPro" id="IPR047952">
    <property type="entry name" value="Transpos_IS4"/>
</dbReference>
<dbReference type="Proteomes" id="UP000007517">
    <property type="component" value="Chromosome"/>
</dbReference>
<reference evidence="4" key="2">
    <citation type="submission" date="2012-02" db="EMBL/GenBank/DDBJ databases">
        <title>Complete genome sequence of Blastococcus saxobsidens strain DD2.</title>
        <authorList>
            <person name="Genoscope."/>
        </authorList>
    </citation>
    <scope>NUCLEOTIDE SEQUENCE [LARGE SCALE GENOMIC DNA]</scope>
    <source>
        <strain evidence="4">DD2</strain>
    </source>
</reference>
<dbReference type="GO" id="GO:0006313">
    <property type="term" value="P:DNA transposition"/>
    <property type="evidence" value="ECO:0007669"/>
    <property type="project" value="InterPro"/>
</dbReference>
<dbReference type="PANTHER" id="PTHR37529:SF1">
    <property type="entry name" value="TRANSPOSASE INSG FOR INSERTION SEQUENCE ELEMENT IS4-RELATED"/>
    <property type="match status" value="1"/>
</dbReference>
<feature type="domain" description="Transposase IS4 N-terminal" evidence="2">
    <location>
        <begin position="24"/>
        <end position="116"/>
    </location>
</feature>
<dbReference type="HOGENOM" id="CLU_028400_1_0_11"/>
<proteinExistence type="predicted"/>
<evidence type="ECO:0000313" key="3">
    <source>
        <dbReference type="EMBL" id="CCG02223.1"/>
    </source>
</evidence>
<evidence type="ECO:0000259" key="2">
    <source>
        <dbReference type="Pfam" id="PF13006"/>
    </source>
</evidence>